<dbReference type="SUPFAM" id="SSF53218">
    <property type="entry name" value="Molybdenum cofactor biosynthesis proteins"/>
    <property type="match status" value="1"/>
</dbReference>
<dbReference type="SMART" id="SM00852">
    <property type="entry name" value="MoCF_biosynth"/>
    <property type="match status" value="1"/>
</dbReference>
<keyword evidence="6" id="KW-0808">Transferase</keyword>
<comment type="catalytic activity">
    <reaction evidence="5">
        <text>adenylyl-molybdopterin + molybdate = Mo-molybdopterin + AMP + H(+)</text>
        <dbReference type="Rhea" id="RHEA:35047"/>
        <dbReference type="ChEBI" id="CHEBI:15378"/>
        <dbReference type="ChEBI" id="CHEBI:36264"/>
        <dbReference type="ChEBI" id="CHEBI:62727"/>
        <dbReference type="ChEBI" id="CHEBI:71302"/>
        <dbReference type="ChEBI" id="CHEBI:456215"/>
        <dbReference type="EC" id="2.10.1.1"/>
    </reaction>
</comment>
<dbReference type="InterPro" id="IPR008284">
    <property type="entry name" value="MoCF_biosynth_CS"/>
</dbReference>
<dbReference type="PANTHER" id="PTHR10192">
    <property type="entry name" value="MOLYBDOPTERIN BIOSYNTHESIS PROTEIN"/>
    <property type="match status" value="1"/>
</dbReference>
<evidence type="ECO:0000256" key="4">
    <source>
        <dbReference type="ARBA" id="ARBA00023150"/>
    </source>
</evidence>
<dbReference type="SUPFAM" id="SSF63882">
    <property type="entry name" value="MoeA N-terminal region -like"/>
    <property type="match status" value="1"/>
</dbReference>
<feature type="domain" description="MoaB/Mog" evidence="7">
    <location>
        <begin position="191"/>
        <end position="329"/>
    </location>
</feature>
<evidence type="ECO:0000256" key="6">
    <source>
        <dbReference type="RuleBase" id="RU365090"/>
    </source>
</evidence>
<keyword evidence="6" id="KW-0460">Magnesium</keyword>
<comment type="caution">
    <text evidence="8">The sequence shown here is derived from an EMBL/GenBank/DDBJ whole genome shotgun (WGS) entry which is preliminary data.</text>
</comment>
<dbReference type="SUPFAM" id="SSF63867">
    <property type="entry name" value="MoeA C-terminal domain-like"/>
    <property type="match status" value="1"/>
</dbReference>
<keyword evidence="6" id="KW-0500">Molybdenum</keyword>
<organism evidence="8 9">
    <name type="scientific">Hymenobacter glacieicola</name>
    <dbReference type="NCBI Taxonomy" id="1562124"/>
    <lineage>
        <taxon>Bacteria</taxon>
        <taxon>Pseudomonadati</taxon>
        <taxon>Bacteroidota</taxon>
        <taxon>Cytophagia</taxon>
        <taxon>Cytophagales</taxon>
        <taxon>Hymenobacteraceae</taxon>
        <taxon>Hymenobacter</taxon>
    </lineage>
</organism>
<dbReference type="InterPro" id="IPR005111">
    <property type="entry name" value="MoeA_C_domain_IV"/>
</dbReference>
<dbReference type="Pfam" id="PF00994">
    <property type="entry name" value="MoCF_biosynth"/>
    <property type="match status" value="1"/>
</dbReference>
<dbReference type="Gene3D" id="2.170.190.11">
    <property type="entry name" value="Molybdopterin biosynthesis moea protein, domain 3"/>
    <property type="match status" value="1"/>
</dbReference>
<dbReference type="PANTHER" id="PTHR10192:SF5">
    <property type="entry name" value="GEPHYRIN"/>
    <property type="match status" value="1"/>
</dbReference>
<dbReference type="NCBIfam" id="TIGR00177">
    <property type="entry name" value="molyb_syn"/>
    <property type="match status" value="1"/>
</dbReference>
<dbReference type="InterPro" id="IPR036688">
    <property type="entry name" value="MoeA_C_domain_IV_sf"/>
</dbReference>
<comment type="function">
    <text evidence="1 6">Catalyzes the insertion of molybdate into adenylated molybdopterin with the concomitant release of AMP.</text>
</comment>
<evidence type="ECO:0000313" key="8">
    <source>
        <dbReference type="EMBL" id="GGG38435.1"/>
    </source>
</evidence>
<dbReference type="Gene3D" id="3.40.980.10">
    <property type="entry name" value="MoaB/Mog-like domain"/>
    <property type="match status" value="1"/>
</dbReference>
<comment type="cofactor">
    <cofactor evidence="6">
        <name>Mg(2+)</name>
        <dbReference type="ChEBI" id="CHEBI:18420"/>
    </cofactor>
</comment>
<keyword evidence="9" id="KW-1185">Reference proteome</keyword>
<dbReference type="InterPro" id="IPR038987">
    <property type="entry name" value="MoeA-like"/>
</dbReference>
<evidence type="ECO:0000259" key="7">
    <source>
        <dbReference type="SMART" id="SM00852"/>
    </source>
</evidence>
<comment type="similarity">
    <text evidence="3 6">Belongs to the MoeA family.</text>
</comment>
<dbReference type="EMBL" id="BMGS01000003">
    <property type="protein sequence ID" value="GGG38435.1"/>
    <property type="molecule type" value="Genomic_DNA"/>
</dbReference>
<dbReference type="InterPro" id="IPR036425">
    <property type="entry name" value="MoaB/Mog-like_dom_sf"/>
</dbReference>
<accession>A0ABQ1WRP9</accession>
<evidence type="ECO:0000256" key="3">
    <source>
        <dbReference type="ARBA" id="ARBA00010763"/>
    </source>
</evidence>
<keyword evidence="6" id="KW-0479">Metal-binding</keyword>
<dbReference type="Proteomes" id="UP000601361">
    <property type="component" value="Unassembled WGS sequence"/>
</dbReference>
<evidence type="ECO:0000313" key="9">
    <source>
        <dbReference type="Proteomes" id="UP000601361"/>
    </source>
</evidence>
<sequence>MRFVTAPPLLMISVEEATRLVAATIRPLSVEYLSLPLAAGRILREDLQADRDFPPFNRVAMDGIALRFGALESGQTEFRIESTQFAGQPPTPLQDLAAAVEIMTGAALPEGVDTVIRYEDLTFRTDDAGQRYATVQVLPPRRGHNVHTRAADRRQGDLLVPAGTRLEPAEVAVAATIGAATVAVTRRPRVAVVSTGDELVPITEKPAAHQIRRSNALMLQAAAWQTGAEADTFHFDDDPEALRQGLPALLSGYDAVVLSGGVSKGKADFLPETLRELGVEQIFHEVQQRPGKPFWFGQQPGGAVVFALPGNPVSTFVNFYRYARPWLLAAQQPEAPETLGTTAASGGPVAAVLTEYVQFRPRLTHFLLVRLEHGPDGRLRATPERAGGSGDMASLLTSAGFLELPPEQEQFPAGSVLPAWRFR</sequence>
<evidence type="ECO:0000256" key="2">
    <source>
        <dbReference type="ARBA" id="ARBA00005046"/>
    </source>
</evidence>
<name>A0ABQ1WRP9_9BACT</name>
<protein>
    <recommendedName>
        <fullName evidence="6">Molybdopterin molybdenumtransferase</fullName>
        <ecNumber evidence="6">2.10.1.1</ecNumber>
    </recommendedName>
</protein>
<comment type="pathway">
    <text evidence="2 6">Cofactor biosynthesis; molybdopterin biosynthesis.</text>
</comment>
<proteinExistence type="inferred from homology"/>
<dbReference type="EC" id="2.10.1.1" evidence="6"/>
<dbReference type="Gene3D" id="3.90.105.10">
    <property type="entry name" value="Molybdopterin biosynthesis moea protein, domain 2"/>
    <property type="match status" value="1"/>
</dbReference>
<keyword evidence="4 6" id="KW-0501">Molybdenum cofactor biosynthesis</keyword>
<dbReference type="PROSITE" id="PS01079">
    <property type="entry name" value="MOCF_BIOSYNTHESIS_2"/>
    <property type="match status" value="1"/>
</dbReference>
<evidence type="ECO:0000256" key="5">
    <source>
        <dbReference type="ARBA" id="ARBA00047317"/>
    </source>
</evidence>
<dbReference type="Pfam" id="PF03454">
    <property type="entry name" value="MoeA_C"/>
    <property type="match status" value="1"/>
</dbReference>
<gene>
    <name evidence="8" type="primary">moeA</name>
    <name evidence="8" type="ORF">GCM10011378_13390</name>
</gene>
<dbReference type="InterPro" id="IPR036135">
    <property type="entry name" value="MoeA_linker/N_sf"/>
</dbReference>
<dbReference type="InterPro" id="IPR005110">
    <property type="entry name" value="MoeA_linker/N"/>
</dbReference>
<dbReference type="Gene3D" id="2.40.340.10">
    <property type="entry name" value="MoeA, C-terminal, domain IV"/>
    <property type="match status" value="1"/>
</dbReference>
<dbReference type="Pfam" id="PF03453">
    <property type="entry name" value="MoeA_N"/>
    <property type="match status" value="1"/>
</dbReference>
<evidence type="ECO:0000256" key="1">
    <source>
        <dbReference type="ARBA" id="ARBA00002901"/>
    </source>
</evidence>
<dbReference type="InterPro" id="IPR001453">
    <property type="entry name" value="MoaB/Mog_dom"/>
</dbReference>
<dbReference type="CDD" id="cd00887">
    <property type="entry name" value="MoeA"/>
    <property type="match status" value="1"/>
</dbReference>
<reference evidence="9" key="1">
    <citation type="journal article" date="2019" name="Int. J. Syst. Evol. Microbiol.">
        <title>The Global Catalogue of Microorganisms (GCM) 10K type strain sequencing project: providing services to taxonomists for standard genome sequencing and annotation.</title>
        <authorList>
            <consortium name="The Broad Institute Genomics Platform"/>
            <consortium name="The Broad Institute Genome Sequencing Center for Infectious Disease"/>
            <person name="Wu L."/>
            <person name="Ma J."/>
        </authorList>
    </citation>
    <scope>NUCLEOTIDE SEQUENCE [LARGE SCALE GENOMIC DNA]</scope>
    <source>
        <strain evidence="9">CGMCC 1.12990</strain>
    </source>
</reference>